<dbReference type="EMBL" id="JADKGY010000006">
    <property type="protein sequence ID" value="MBK9982618.1"/>
    <property type="molecule type" value="Genomic_DNA"/>
</dbReference>
<dbReference type="SUPFAM" id="SSF101874">
    <property type="entry name" value="YceI-like"/>
    <property type="match status" value="1"/>
</dbReference>
<protein>
    <submittedName>
        <fullName evidence="2">YceI family protein</fullName>
    </submittedName>
</protein>
<sequence>MKKHFFLIILFIGGFTGFSFGQKYFSKTGRVHIVSEAPVEKIEADNNNGYVIFDAASGRFEFSVLIKGFTFQKALMQEHFNENYMESDDYPKAVYKGSIADWSTIHLMNDHVFQVNVEGQLTMHGVTKPFKCPASIIMKSGGVSATSSFDIAIADFNIQIPKVVKDNISKNVKVDVKVDLLPMK</sequence>
<gene>
    <name evidence="2" type="ORF">IPP15_09350</name>
</gene>
<accession>A0A9D7XSK4</accession>
<dbReference type="InterPro" id="IPR007372">
    <property type="entry name" value="Lipid/polyisoprenoid-bd_YceI"/>
</dbReference>
<feature type="domain" description="Lipid/polyisoprenoid-binding YceI-like" evidence="1">
    <location>
        <begin position="49"/>
        <end position="179"/>
    </location>
</feature>
<dbReference type="Pfam" id="PF04264">
    <property type="entry name" value="YceI"/>
    <property type="match status" value="1"/>
</dbReference>
<evidence type="ECO:0000313" key="2">
    <source>
        <dbReference type="EMBL" id="MBK9982618.1"/>
    </source>
</evidence>
<dbReference type="PANTHER" id="PTHR34406">
    <property type="entry name" value="PROTEIN YCEI"/>
    <property type="match status" value="1"/>
</dbReference>
<dbReference type="AlphaFoldDB" id="A0A9D7XSK4"/>
<dbReference type="PANTHER" id="PTHR34406:SF1">
    <property type="entry name" value="PROTEIN YCEI"/>
    <property type="match status" value="1"/>
</dbReference>
<dbReference type="InterPro" id="IPR036761">
    <property type="entry name" value="TTHA0802/YceI-like_sf"/>
</dbReference>
<reference evidence="2 3" key="1">
    <citation type="submission" date="2020-10" db="EMBL/GenBank/DDBJ databases">
        <title>Connecting structure to function with the recovery of over 1000 high-quality activated sludge metagenome-assembled genomes encoding full-length rRNA genes using long-read sequencing.</title>
        <authorList>
            <person name="Singleton C.M."/>
            <person name="Petriglieri F."/>
            <person name="Kristensen J.M."/>
            <person name="Kirkegaard R.H."/>
            <person name="Michaelsen T.Y."/>
            <person name="Andersen M.H."/>
            <person name="Karst S.M."/>
            <person name="Dueholm M.S."/>
            <person name="Nielsen P.H."/>
            <person name="Albertsen M."/>
        </authorList>
    </citation>
    <scope>NUCLEOTIDE SEQUENCE [LARGE SCALE GENOMIC DNA]</scope>
    <source>
        <strain evidence="2">Ribe_18-Q3-R11-54_MAXAC.273</strain>
    </source>
</reference>
<dbReference type="Gene3D" id="2.40.128.110">
    <property type="entry name" value="Lipid/polyisoprenoid-binding, YceI-like"/>
    <property type="match status" value="1"/>
</dbReference>
<evidence type="ECO:0000313" key="3">
    <source>
        <dbReference type="Proteomes" id="UP000808337"/>
    </source>
</evidence>
<name>A0A9D7XSK4_9BACT</name>
<comment type="caution">
    <text evidence="2">The sequence shown here is derived from an EMBL/GenBank/DDBJ whole genome shotgun (WGS) entry which is preliminary data.</text>
</comment>
<dbReference type="Proteomes" id="UP000808337">
    <property type="component" value="Unassembled WGS sequence"/>
</dbReference>
<evidence type="ECO:0000259" key="1">
    <source>
        <dbReference type="Pfam" id="PF04264"/>
    </source>
</evidence>
<proteinExistence type="predicted"/>
<organism evidence="2 3">
    <name type="scientific">Candidatus Opimibacter skivensis</name>
    <dbReference type="NCBI Taxonomy" id="2982028"/>
    <lineage>
        <taxon>Bacteria</taxon>
        <taxon>Pseudomonadati</taxon>
        <taxon>Bacteroidota</taxon>
        <taxon>Saprospiria</taxon>
        <taxon>Saprospirales</taxon>
        <taxon>Saprospiraceae</taxon>
        <taxon>Candidatus Opimibacter</taxon>
    </lineage>
</organism>